<evidence type="ECO:0000256" key="2">
    <source>
        <dbReference type="SAM" id="MobiDB-lite"/>
    </source>
</evidence>
<dbReference type="Proteomes" id="UP000491334">
    <property type="component" value="Unassembled WGS sequence"/>
</dbReference>
<sequence>MIIINNHDTVALAEFVVKDTRNHVHLLHYVAGNGTLTITQYLGMIHTNYDKELNDTIITEVSAHKRVNTFTVTVDGDDKFDVWGKGAHLYLIRQALKTGPARIGVQDGHLMIDCPYGKEFERVSHYTLALLPEPAIDAPEQTQGEKLFTVPAGEFADAVKFASVAVSCERNRPVLTCVNLSSVDGRMIVQATDRFVAARAVVGNHVSGNFDISVPATEVKKFTRTLSGDMVTGFKTETGLRLTCGNVIVDLTEVVGFPHIGKIFSDNGEMPHSAVLDVKSVKLALKAMPKDTVSMFCRFDHGIAVTDGKSYTAEIAGTVETSCVGTIAFTPDKFKKTVTALGSKAIRVNYFDAMHIVVFKPVEADPLDRVFLVVPRRDTGAEFACVHVRYAALKRELPEYRNAVNIGREAVKESISDEERALHERRLNRNLKKLEFAEQRFAECERELGVNSESEAKPVAVEDTESQPVSVKPKPETAEQVADDVEPVKVQPETTLVKTETAEQVSVKPESKPDTTTAKFSWQTEPAKPVVEPAPVTQEIPEMPPKVNTFAVSYATLPDLMTAKECPALQGMGHIRYFRTSKGRKVAYVASANGKCVVAYRARYERGSDMVLETAVAEYVKSLGFAA</sequence>
<dbReference type="EMBL" id="WDZO01000044">
    <property type="protein sequence ID" value="KAB6910200.1"/>
    <property type="molecule type" value="Genomic_DNA"/>
</dbReference>
<dbReference type="Gene3D" id="3.10.150.10">
    <property type="entry name" value="DNA Polymerase III, subunit A, domain 2"/>
    <property type="match status" value="1"/>
</dbReference>
<organism evidence="4 6">
    <name type="scientific">Bifidobacterium longum</name>
    <dbReference type="NCBI Taxonomy" id="216816"/>
    <lineage>
        <taxon>Bacteria</taxon>
        <taxon>Bacillati</taxon>
        <taxon>Actinomycetota</taxon>
        <taxon>Actinomycetes</taxon>
        <taxon>Bifidobacteriales</taxon>
        <taxon>Bifidobacteriaceae</taxon>
        <taxon>Bifidobacterium</taxon>
    </lineage>
</organism>
<dbReference type="Proteomes" id="UP000481350">
    <property type="component" value="Unassembled WGS sequence"/>
</dbReference>
<evidence type="ECO:0000313" key="5">
    <source>
        <dbReference type="Proteomes" id="UP000481350"/>
    </source>
</evidence>
<keyword evidence="1" id="KW-0175">Coiled coil</keyword>
<dbReference type="AlphaFoldDB" id="A0A6I1BWA9"/>
<comment type="caution">
    <text evidence="4">The sequence shown here is derived from an EMBL/GenBank/DDBJ whole genome shotgun (WGS) entry which is preliminary data.</text>
</comment>
<dbReference type="Gene3D" id="3.70.10.10">
    <property type="match status" value="1"/>
</dbReference>
<dbReference type="InterPro" id="IPR046938">
    <property type="entry name" value="DNA_clamp_sf"/>
</dbReference>
<evidence type="ECO:0000313" key="3">
    <source>
        <dbReference type="EMBL" id="KAB6910200.1"/>
    </source>
</evidence>
<evidence type="ECO:0000313" key="6">
    <source>
        <dbReference type="Proteomes" id="UP000491334"/>
    </source>
</evidence>
<proteinExistence type="predicted"/>
<feature type="region of interest" description="Disordered" evidence="2">
    <location>
        <begin position="500"/>
        <end position="520"/>
    </location>
</feature>
<evidence type="ECO:0000313" key="4">
    <source>
        <dbReference type="EMBL" id="KAB6915769.1"/>
    </source>
</evidence>
<feature type="region of interest" description="Disordered" evidence="2">
    <location>
        <begin position="452"/>
        <end position="483"/>
    </location>
</feature>
<dbReference type="SUPFAM" id="SSF55979">
    <property type="entry name" value="DNA clamp"/>
    <property type="match status" value="1"/>
</dbReference>
<feature type="coiled-coil region" evidence="1">
    <location>
        <begin position="420"/>
        <end position="447"/>
    </location>
</feature>
<reference evidence="5 6" key="1">
    <citation type="journal article" date="2019" name="Nat. Med.">
        <title>A library of human gut bacterial isolates paired with longitudinal multiomics data enables mechanistic microbiome research.</title>
        <authorList>
            <person name="Poyet M."/>
            <person name="Groussin M."/>
            <person name="Gibbons S.M."/>
            <person name="Avila-Pacheco J."/>
            <person name="Jiang X."/>
            <person name="Kearney S.M."/>
            <person name="Perrotta A.R."/>
            <person name="Berdy B."/>
            <person name="Zhao S."/>
            <person name="Lieberman T.D."/>
            <person name="Swanson P.K."/>
            <person name="Smith M."/>
            <person name="Roesemann S."/>
            <person name="Alexander J.E."/>
            <person name="Rich S.A."/>
            <person name="Livny J."/>
            <person name="Vlamakis H."/>
            <person name="Clish C."/>
            <person name="Bullock K."/>
            <person name="Deik A."/>
            <person name="Scott J."/>
            <person name="Pierce K.A."/>
            <person name="Xavier R.J."/>
            <person name="Alm E.J."/>
        </authorList>
    </citation>
    <scope>NUCLEOTIDE SEQUENCE [LARGE SCALE GENOMIC DNA]</scope>
    <source>
        <strain evidence="3 5">BIOML-A283</strain>
        <strain evidence="4 6">BIOML-A284</strain>
    </source>
</reference>
<gene>
    <name evidence="3" type="ORF">GBJ98_10765</name>
    <name evidence="4" type="ORF">GBK06_10575</name>
</gene>
<accession>A0A6I1BWA9</accession>
<evidence type="ECO:0000256" key="1">
    <source>
        <dbReference type="SAM" id="Coils"/>
    </source>
</evidence>
<name>A0A6I1BWA9_BIFLN</name>
<dbReference type="EMBL" id="WDZP01000043">
    <property type="protein sequence ID" value="KAB6915769.1"/>
    <property type="molecule type" value="Genomic_DNA"/>
</dbReference>
<protein>
    <submittedName>
        <fullName evidence="4">Uncharacterized protein</fullName>
    </submittedName>
</protein>